<dbReference type="AlphaFoldDB" id="A0A837IVL4"/>
<dbReference type="EMBL" id="JHAJ01000026">
    <property type="protein sequence ID" value="KLA46898.1"/>
    <property type="molecule type" value="Genomic_DNA"/>
</dbReference>
<dbReference type="Pfam" id="PF00903">
    <property type="entry name" value="Glyoxalase"/>
    <property type="match status" value="1"/>
</dbReference>
<dbReference type="PROSITE" id="PS51819">
    <property type="entry name" value="VOC"/>
    <property type="match status" value="1"/>
</dbReference>
<keyword evidence="2" id="KW-0456">Lyase</keyword>
<dbReference type="InterPro" id="IPR037523">
    <property type="entry name" value="VOC_core"/>
</dbReference>
<organism evidence="2 3">
    <name type="scientific">Ligilactobacillus ruminis</name>
    <dbReference type="NCBI Taxonomy" id="1623"/>
    <lineage>
        <taxon>Bacteria</taxon>
        <taxon>Bacillati</taxon>
        <taxon>Bacillota</taxon>
        <taxon>Bacilli</taxon>
        <taxon>Lactobacillales</taxon>
        <taxon>Lactobacillaceae</taxon>
        <taxon>Ligilactobacillus</taxon>
    </lineage>
</organism>
<dbReference type="InterPro" id="IPR029068">
    <property type="entry name" value="Glyas_Bleomycin-R_OHBP_Dase"/>
</dbReference>
<dbReference type="GO" id="GO:0016829">
    <property type="term" value="F:lyase activity"/>
    <property type="evidence" value="ECO:0007669"/>
    <property type="project" value="UniProtKB-KW"/>
</dbReference>
<reference evidence="2 3" key="1">
    <citation type="journal article" date="2015" name="BMC Microbiol.">
        <title>Lactobacillus ruminis strains cluster according to their mammalian gut source.</title>
        <authorList>
            <person name="O' Donnell M.M."/>
            <person name="Harris H.M."/>
            <person name="Lynch D.B."/>
            <person name="Ross R.P."/>
            <person name="O'Toole P.W."/>
        </authorList>
    </citation>
    <scope>NUCLEOTIDE SEQUENCE [LARGE SCALE GENOMIC DNA]</scope>
    <source>
        <strain evidence="2 3">ATCC 27780</strain>
    </source>
</reference>
<dbReference type="InterPro" id="IPR004360">
    <property type="entry name" value="Glyas_Fos-R_dOase_dom"/>
</dbReference>
<dbReference type="InterPro" id="IPR051332">
    <property type="entry name" value="Fosfomycin_Res_Enzymes"/>
</dbReference>
<name>A0A837IVL4_9LACO</name>
<sequence length="121" mass="14184">MIKMRIEYVSLFVQDVQRSEMFYQKYFRAKEDWISTDKQSCLLKFSDDVRLELLKNAEPGPRRCARFAISVGGPEMIESLARAIENDGYECSQHLEKTKDGRYRAIVLDPDKNELELVEEN</sequence>
<evidence type="ECO:0000313" key="3">
    <source>
        <dbReference type="Proteomes" id="UP000035618"/>
    </source>
</evidence>
<dbReference type="PANTHER" id="PTHR36113">
    <property type="entry name" value="LYASE, PUTATIVE-RELATED-RELATED"/>
    <property type="match status" value="1"/>
</dbReference>
<dbReference type="SUPFAM" id="SSF54593">
    <property type="entry name" value="Glyoxalase/Bleomycin resistance protein/Dihydroxybiphenyl dioxygenase"/>
    <property type="match status" value="1"/>
</dbReference>
<dbReference type="PANTHER" id="PTHR36113:SF1">
    <property type="entry name" value="GLYOXALASE_BLEOMYCIN RESISTANCE PROTEIN_DIOXYGENASE"/>
    <property type="match status" value="1"/>
</dbReference>
<accession>A0A837IVL4</accession>
<evidence type="ECO:0000313" key="2">
    <source>
        <dbReference type="EMBL" id="KLA46898.1"/>
    </source>
</evidence>
<feature type="domain" description="VOC" evidence="1">
    <location>
        <begin position="5"/>
        <end position="120"/>
    </location>
</feature>
<dbReference type="Proteomes" id="UP000035618">
    <property type="component" value="Unassembled WGS sequence"/>
</dbReference>
<protein>
    <submittedName>
        <fullName evidence="2">Lactoylglutathione lyase</fullName>
    </submittedName>
</protein>
<proteinExistence type="predicted"/>
<comment type="caution">
    <text evidence="2">The sequence shown here is derived from an EMBL/GenBank/DDBJ whole genome shotgun (WGS) entry which is preliminary data.</text>
</comment>
<dbReference type="Gene3D" id="3.10.180.10">
    <property type="entry name" value="2,3-Dihydroxybiphenyl 1,2-Dioxygenase, domain 1"/>
    <property type="match status" value="1"/>
</dbReference>
<gene>
    <name evidence="2" type="ORF">LRB_480</name>
</gene>
<evidence type="ECO:0000259" key="1">
    <source>
        <dbReference type="PROSITE" id="PS51819"/>
    </source>
</evidence>